<evidence type="ECO:0000313" key="2">
    <source>
        <dbReference type="Proteomes" id="UP000054324"/>
    </source>
</evidence>
<name>A0A074ZK34_OPIVI</name>
<proteinExistence type="predicted"/>
<evidence type="ECO:0000313" key="1">
    <source>
        <dbReference type="EMBL" id="KER27663.1"/>
    </source>
</evidence>
<keyword evidence="2" id="KW-1185">Reference proteome</keyword>
<dbReference type="GeneID" id="20319562"/>
<dbReference type="EMBL" id="KL596718">
    <property type="protein sequence ID" value="KER27663.1"/>
    <property type="molecule type" value="Genomic_DNA"/>
</dbReference>
<dbReference type="RefSeq" id="XP_009168635.1">
    <property type="nucleotide sequence ID" value="XM_009170371.1"/>
</dbReference>
<reference evidence="1 2" key="1">
    <citation type="submission" date="2013-11" db="EMBL/GenBank/DDBJ databases">
        <title>Opisthorchis viverrini - life in the bile duct.</title>
        <authorList>
            <person name="Young N.D."/>
            <person name="Nagarajan N."/>
            <person name="Lin S.J."/>
            <person name="Korhonen P.K."/>
            <person name="Jex A.R."/>
            <person name="Hall R.S."/>
            <person name="Safavi-Hemami H."/>
            <person name="Kaewkong W."/>
            <person name="Bertrand D."/>
            <person name="Gao S."/>
            <person name="Seet Q."/>
            <person name="Wongkham S."/>
            <person name="Teh B.T."/>
            <person name="Wongkham C."/>
            <person name="Intapan P.M."/>
            <person name="Maleewong W."/>
            <person name="Yang X."/>
            <person name="Hu M."/>
            <person name="Wang Z."/>
            <person name="Hofmann A."/>
            <person name="Sternberg P.W."/>
            <person name="Tan P."/>
            <person name="Wang J."/>
            <person name="Gasser R.B."/>
        </authorList>
    </citation>
    <scope>NUCLEOTIDE SEQUENCE [LARGE SCALE GENOMIC DNA]</scope>
</reference>
<protein>
    <submittedName>
        <fullName evidence="1">Uncharacterized protein</fullName>
    </submittedName>
</protein>
<sequence length="67" mass="7542">MENLKQLIVIYNLHALSASSTIGVLHTYNLAPGFEFTNLGKRIRKDVETMKIQNLEGKGEEPLDVLE</sequence>
<dbReference type="AlphaFoldDB" id="A0A074ZK34"/>
<dbReference type="CTD" id="20319562"/>
<organism evidence="1 2">
    <name type="scientific">Opisthorchis viverrini</name>
    <name type="common">Southeast Asian liver fluke</name>
    <dbReference type="NCBI Taxonomy" id="6198"/>
    <lineage>
        <taxon>Eukaryota</taxon>
        <taxon>Metazoa</taxon>
        <taxon>Spiralia</taxon>
        <taxon>Lophotrochozoa</taxon>
        <taxon>Platyhelminthes</taxon>
        <taxon>Trematoda</taxon>
        <taxon>Digenea</taxon>
        <taxon>Opisthorchiida</taxon>
        <taxon>Opisthorchiata</taxon>
        <taxon>Opisthorchiidae</taxon>
        <taxon>Opisthorchis</taxon>
    </lineage>
</organism>
<accession>A0A074ZK34</accession>
<dbReference type="Proteomes" id="UP000054324">
    <property type="component" value="Unassembled WGS sequence"/>
</dbReference>
<dbReference type="KEGG" id="ovi:T265_05380"/>
<gene>
    <name evidence="1" type="ORF">T265_05380</name>
</gene>